<name>A0A0F9CU61_9ZZZZ</name>
<comment type="caution">
    <text evidence="1">The sequence shown here is derived from an EMBL/GenBank/DDBJ whole genome shotgun (WGS) entry which is preliminary data.</text>
</comment>
<dbReference type="EMBL" id="LAZR01044926">
    <property type="protein sequence ID" value="KKL03448.1"/>
    <property type="molecule type" value="Genomic_DNA"/>
</dbReference>
<reference evidence="1" key="1">
    <citation type="journal article" date="2015" name="Nature">
        <title>Complex archaea that bridge the gap between prokaryotes and eukaryotes.</title>
        <authorList>
            <person name="Spang A."/>
            <person name="Saw J.H."/>
            <person name="Jorgensen S.L."/>
            <person name="Zaremba-Niedzwiedzka K."/>
            <person name="Martijn J."/>
            <person name="Lind A.E."/>
            <person name="van Eijk R."/>
            <person name="Schleper C."/>
            <person name="Guy L."/>
            <person name="Ettema T.J."/>
        </authorList>
    </citation>
    <scope>NUCLEOTIDE SEQUENCE</scope>
</reference>
<dbReference type="AlphaFoldDB" id="A0A0F9CU61"/>
<sequence length="216" mass="25112">MDLIVYDIELCEEVKKREDWKKINQDWFGCATVYSYIKNQYFFFLHKNQLPALQQFLHNNFTVSFNGVNFDSKVILGRERTISLNSNWKTGLVIKNGNCKWIEYDLFTQCLKGIFNSEDDLQASKRISPGGCKLTDIADATLKIRKIGDSAKVPLLYKQKRYGELLAHNLQDVRVTKALFEHVLKHGSLRNGKGQKIVLERRGEWFILCFKILGKE</sequence>
<evidence type="ECO:0000313" key="1">
    <source>
        <dbReference type="EMBL" id="KKL03448.1"/>
    </source>
</evidence>
<proteinExistence type="predicted"/>
<organism evidence="1">
    <name type="scientific">marine sediment metagenome</name>
    <dbReference type="NCBI Taxonomy" id="412755"/>
    <lineage>
        <taxon>unclassified sequences</taxon>
        <taxon>metagenomes</taxon>
        <taxon>ecological metagenomes</taxon>
    </lineage>
</organism>
<accession>A0A0F9CU61</accession>
<dbReference type="SUPFAM" id="SSF53098">
    <property type="entry name" value="Ribonuclease H-like"/>
    <property type="match status" value="1"/>
</dbReference>
<dbReference type="InterPro" id="IPR012337">
    <property type="entry name" value="RNaseH-like_sf"/>
</dbReference>
<protein>
    <submittedName>
        <fullName evidence="1">Uncharacterized protein</fullName>
    </submittedName>
</protein>
<gene>
    <name evidence="1" type="ORF">LCGC14_2626030</name>
</gene>